<feature type="transmembrane region" description="Helical" evidence="5">
    <location>
        <begin position="369"/>
        <end position="386"/>
    </location>
</feature>
<reference evidence="7 8" key="1">
    <citation type="submission" date="2018-06" db="EMBL/GenBank/DDBJ databases">
        <title>Spongiibacterium sp. HME9304 Genome sequencing and assembly.</title>
        <authorList>
            <person name="Kang H."/>
            <person name="Kim H."/>
            <person name="Joh K."/>
        </authorList>
    </citation>
    <scope>NUCLEOTIDE SEQUENCE [LARGE SCALE GENOMIC DNA]</scope>
    <source>
        <strain evidence="7 8">HME9304</strain>
    </source>
</reference>
<feature type="domain" description="O-antigen ligase-related" evidence="6">
    <location>
        <begin position="189"/>
        <end position="352"/>
    </location>
</feature>
<keyword evidence="3 5" id="KW-1133">Transmembrane helix</keyword>
<evidence type="ECO:0000313" key="7">
    <source>
        <dbReference type="EMBL" id="AWX44546.1"/>
    </source>
</evidence>
<dbReference type="PANTHER" id="PTHR37422">
    <property type="entry name" value="TEICHURONIC ACID BIOSYNTHESIS PROTEIN TUAE"/>
    <property type="match status" value="1"/>
</dbReference>
<feature type="transmembrane region" description="Helical" evidence="5">
    <location>
        <begin position="337"/>
        <end position="357"/>
    </location>
</feature>
<dbReference type="PANTHER" id="PTHR37422:SF13">
    <property type="entry name" value="LIPOPOLYSACCHARIDE BIOSYNTHESIS PROTEIN PA4999-RELATED"/>
    <property type="match status" value="1"/>
</dbReference>
<evidence type="ECO:0000256" key="4">
    <source>
        <dbReference type="ARBA" id="ARBA00023136"/>
    </source>
</evidence>
<dbReference type="GO" id="GO:0016020">
    <property type="term" value="C:membrane"/>
    <property type="evidence" value="ECO:0007669"/>
    <property type="project" value="UniProtKB-SubCell"/>
</dbReference>
<keyword evidence="4 5" id="KW-0472">Membrane</keyword>
<evidence type="ECO:0000256" key="5">
    <source>
        <dbReference type="SAM" id="Phobius"/>
    </source>
</evidence>
<organism evidence="7 8">
    <name type="scientific">Flagellimonas maritima</name>
    <dbReference type="NCBI Taxonomy" id="1383885"/>
    <lineage>
        <taxon>Bacteria</taxon>
        <taxon>Pseudomonadati</taxon>
        <taxon>Bacteroidota</taxon>
        <taxon>Flavobacteriia</taxon>
        <taxon>Flavobacteriales</taxon>
        <taxon>Flavobacteriaceae</taxon>
        <taxon>Flagellimonas</taxon>
    </lineage>
</organism>
<comment type="subcellular location">
    <subcellularLocation>
        <location evidence="1">Membrane</location>
        <topology evidence="1">Multi-pass membrane protein</topology>
    </subcellularLocation>
</comment>
<gene>
    <name evidence="7" type="ORF">HME9304_01549</name>
</gene>
<feature type="transmembrane region" description="Helical" evidence="5">
    <location>
        <begin position="112"/>
        <end position="133"/>
    </location>
</feature>
<evidence type="ECO:0000313" key="8">
    <source>
        <dbReference type="Proteomes" id="UP000248536"/>
    </source>
</evidence>
<feature type="transmembrane region" description="Helical" evidence="5">
    <location>
        <begin position="83"/>
        <end position="100"/>
    </location>
</feature>
<dbReference type="Pfam" id="PF04932">
    <property type="entry name" value="Wzy_C"/>
    <property type="match status" value="1"/>
</dbReference>
<feature type="transmembrane region" description="Helical" evidence="5">
    <location>
        <begin position="234"/>
        <end position="257"/>
    </location>
</feature>
<dbReference type="AlphaFoldDB" id="A0A2Z4LRT1"/>
<dbReference type="InterPro" id="IPR051533">
    <property type="entry name" value="WaaL-like"/>
</dbReference>
<name>A0A2Z4LRT1_9FLAO</name>
<evidence type="ECO:0000256" key="3">
    <source>
        <dbReference type="ARBA" id="ARBA00022989"/>
    </source>
</evidence>
<evidence type="ECO:0000259" key="6">
    <source>
        <dbReference type="Pfam" id="PF04932"/>
    </source>
</evidence>
<dbReference type="OrthoDB" id="1435411at2"/>
<feature type="transmembrane region" description="Helical" evidence="5">
    <location>
        <begin position="6"/>
        <end position="32"/>
    </location>
</feature>
<dbReference type="InterPro" id="IPR007016">
    <property type="entry name" value="O-antigen_ligase-rel_domated"/>
</dbReference>
<evidence type="ECO:0000256" key="1">
    <source>
        <dbReference type="ARBA" id="ARBA00004141"/>
    </source>
</evidence>
<feature type="transmembrane region" description="Helical" evidence="5">
    <location>
        <begin position="392"/>
        <end position="409"/>
    </location>
</feature>
<dbReference type="EMBL" id="CP030104">
    <property type="protein sequence ID" value="AWX44546.1"/>
    <property type="molecule type" value="Genomic_DNA"/>
</dbReference>
<dbReference type="Proteomes" id="UP000248536">
    <property type="component" value="Chromosome"/>
</dbReference>
<keyword evidence="8" id="KW-1185">Reference proteome</keyword>
<accession>A0A2Z4LRT1</accession>
<sequence length="427" mass="49582">MRYLTAFCFLFAFMLPLYTGLSNFFLVSILLFSFYKHVKNRKVILKGIKWNILLLSTVPLFILHLFGAIYTDYSSDSFHYLEKTISFLLVPLVFIYFCPLELRKIKGMLLKGLFYGSIVSILYLTAFNLYRYFSSQDSLHIGYDILGYYHTYIHFTRPIDQHPTYLGVYYLTALLFLKHINLKKQIKNLAIILLCLGILLVNSRVVFIGLFILVFFKALQKALKYIRLKKIKKLVLFTVVFGGILILSINIISSTYIGDRFINIARFEMLTTPEGKVNSRTHSNPRFSRYISAFKLIKEKPIIGYGVADEYPRLKEQFKKDGLFYAAEEGYNAHNQFIGFAIRFGAIGLLVLSFFLISNIRLAIVTKEFNYALLGLIITCVSLTENYFDRNFGITFIAMFFTVFLYSIFPKKHITLLERSKESISLF</sequence>
<feature type="transmembrane region" description="Helical" evidence="5">
    <location>
        <begin position="189"/>
        <end position="214"/>
    </location>
</feature>
<keyword evidence="2 5" id="KW-0812">Transmembrane</keyword>
<evidence type="ECO:0000256" key="2">
    <source>
        <dbReference type="ARBA" id="ARBA00022692"/>
    </source>
</evidence>
<feature type="transmembrane region" description="Helical" evidence="5">
    <location>
        <begin position="52"/>
        <end position="71"/>
    </location>
</feature>
<dbReference type="KEGG" id="spon:HME9304_01549"/>
<protein>
    <recommendedName>
        <fullName evidence="6">O-antigen ligase-related domain-containing protein</fullName>
    </recommendedName>
</protein>
<proteinExistence type="predicted"/>